<evidence type="ECO:0000256" key="1">
    <source>
        <dbReference type="ARBA" id="ARBA00022737"/>
    </source>
</evidence>
<evidence type="ECO:0000256" key="3">
    <source>
        <dbReference type="PROSITE-ProRule" id="PRU00023"/>
    </source>
</evidence>
<dbReference type="AlphaFoldDB" id="A0A8H4CRV8"/>
<dbReference type="Proteomes" id="UP000613401">
    <property type="component" value="Unassembled WGS sequence"/>
</dbReference>
<dbReference type="PANTHER" id="PTHR24198:SF165">
    <property type="entry name" value="ANKYRIN REPEAT-CONTAINING PROTEIN-RELATED"/>
    <property type="match status" value="1"/>
</dbReference>
<dbReference type="RefSeq" id="XP_045268064.1">
    <property type="nucleotide sequence ID" value="XM_045411006.1"/>
</dbReference>
<dbReference type="SMART" id="SM00248">
    <property type="entry name" value="ANK"/>
    <property type="match status" value="6"/>
</dbReference>
<feature type="signal peptide" evidence="4">
    <location>
        <begin position="1"/>
        <end position="22"/>
    </location>
</feature>
<feature type="domain" description="GPI inositol-deacylase winged helix" evidence="5">
    <location>
        <begin position="120"/>
        <end position="208"/>
    </location>
</feature>
<feature type="repeat" description="ANK" evidence="3">
    <location>
        <begin position="508"/>
        <end position="534"/>
    </location>
</feature>
<evidence type="ECO:0000256" key="4">
    <source>
        <dbReference type="SAM" id="SignalP"/>
    </source>
</evidence>
<evidence type="ECO:0000259" key="5">
    <source>
        <dbReference type="Pfam" id="PF22939"/>
    </source>
</evidence>
<name>A0A8H4CRV8_COLGL</name>
<proteinExistence type="predicted"/>
<keyword evidence="4" id="KW-0732">Signal</keyword>
<dbReference type="SUPFAM" id="SSF48403">
    <property type="entry name" value="Ankyrin repeat"/>
    <property type="match status" value="1"/>
</dbReference>
<evidence type="ECO:0000256" key="2">
    <source>
        <dbReference type="ARBA" id="ARBA00023043"/>
    </source>
</evidence>
<dbReference type="Pfam" id="PF22939">
    <property type="entry name" value="WHD_GPIID"/>
    <property type="match status" value="1"/>
</dbReference>
<dbReference type="Pfam" id="PF12796">
    <property type="entry name" value="Ank_2"/>
    <property type="match status" value="2"/>
</dbReference>
<keyword evidence="1" id="KW-0677">Repeat</keyword>
<dbReference type="EMBL" id="WVTB01000017">
    <property type="protein sequence ID" value="KAF3808905.1"/>
    <property type="molecule type" value="Genomic_DNA"/>
</dbReference>
<dbReference type="InterPro" id="IPR002110">
    <property type="entry name" value="Ankyrin_rpt"/>
</dbReference>
<reference evidence="6" key="1">
    <citation type="journal article" date="2020" name="Phytopathology">
        <title>Genome sequence and comparative analysis of Colletotrichum gloeosporioides isolated from Liriodendron leaves.</title>
        <authorList>
            <person name="Fu F.F."/>
            <person name="Hao Z."/>
            <person name="Wang P."/>
            <person name="Lu Y."/>
            <person name="Xue L.J."/>
            <person name="Wei G."/>
            <person name="Tian Y."/>
            <person name="Baishi H."/>
            <person name="Xu H."/>
            <person name="Shi J."/>
            <person name="Cheng T."/>
            <person name="Wang G."/>
            <person name="Yi Y."/>
            <person name="Chen J."/>
        </authorList>
    </citation>
    <scope>NUCLEOTIDE SEQUENCE</scope>
    <source>
        <strain evidence="6">Lc1</strain>
    </source>
</reference>
<dbReference type="InterPro" id="IPR036770">
    <property type="entry name" value="Ankyrin_rpt-contain_sf"/>
</dbReference>
<dbReference type="PROSITE" id="PS50297">
    <property type="entry name" value="ANK_REP_REGION"/>
    <property type="match status" value="2"/>
</dbReference>
<dbReference type="PANTHER" id="PTHR24198">
    <property type="entry name" value="ANKYRIN REPEAT AND PROTEIN KINASE DOMAIN-CONTAINING PROTEIN"/>
    <property type="match status" value="1"/>
</dbReference>
<protein>
    <recommendedName>
        <fullName evidence="5">GPI inositol-deacylase winged helix domain-containing protein</fullName>
    </recommendedName>
</protein>
<feature type="repeat" description="ANK" evidence="3">
    <location>
        <begin position="566"/>
        <end position="592"/>
    </location>
</feature>
<dbReference type="InterPro" id="IPR054471">
    <property type="entry name" value="GPIID_WHD"/>
</dbReference>
<evidence type="ECO:0000313" key="7">
    <source>
        <dbReference type="Proteomes" id="UP000613401"/>
    </source>
</evidence>
<keyword evidence="7" id="KW-1185">Reference proteome</keyword>
<gene>
    <name evidence="6" type="ORF">GCG54_00011096</name>
</gene>
<reference evidence="6" key="2">
    <citation type="submission" date="2020-03" db="EMBL/GenBank/DDBJ databases">
        <authorList>
            <person name="Fu F.-F."/>
            <person name="Chen J."/>
        </authorList>
    </citation>
    <scope>NUCLEOTIDE SEQUENCE</scope>
    <source>
        <strain evidence="6">Lc1</strain>
    </source>
</reference>
<comment type="caution">
    <text evidence="6">The sequence shown here is derived from an EMBL/GenBank/DDBJ whole genome shotgun (WGS) entry which is preliminary data.</text>
</comment>
<feature type="chain" id="PRO_5034331203" description="GPI inositol-deacylase winged helix domain-containing protein" evidence="4">
    <location>
        <begin position="23"/>
        <end position="600"/>
    </location>
</feature>
<evidence type="ECO:0000313" key="6">
    <source>
        <dbReference type="EMBL" id="KAF3808905.1"/>
    </source>
</evidence>
<dbReference type="PROSITE" id="PS50088">
    <property type="entry name" value="ANK_REPEAT"/>
    <property type="match status" value="2"/>
</dbReference>
<dbReference type="Gene3D" id="1.25.40.20">
    <property type="entry name" value="Ankyrin repeat-containing domain"/>
    <property type="match status" value="3"/>
</dbReference>
<dbReference type="GeneID" id="69018222"/>
<sequence>MLWVKSLIQSTLLIRLLVTCRGEYKTRLYLEGSTDSQIILGGEMVGKDIRAYVHGTLSTRETFRRWRREGYEIIQKEIGDSLMAKADDPASLRRELKALPDDLVNTYAAILKRIPKRSEAQSVRLLQFLALSERPLRIKEAVDLLAVDPDAEPRFDPHNRMPIPEEITGYCPGLVIIAHSKDHWVDAEIQLAHATVKEYLLSDRLPQDISALFSSSLLTAATSVTEICLAYLLDVELVPRPDCECHYEDEESTCDHGSSCYHYQGSRGVGLDVLIKMKYPFARYAADYWMKHALHANTPRINALLEKFIDCDIFHQLYRTSTANPSALYHMANEGLTWAIETLLKKDATLIDARKDESLLAAAIRRHNDDTFYLLLARGAKIDENALVCASSRGNKELFRLLIGQIPDADVWAWCGKAAKAACEEGHIEILQMILQKCDEANIMCCVKGDSICVAFKRGHDTMVRVLLDKPPHDDFYCWSLKSASRRGLYKLVEMILTRDTDADAADRRTQALSIACQNGRIEIVKLLLNNGAETQKSVYHAASMGNEEILQVLLANGGDPNARYGGETALQAACFKGHTNIVRALLELGASDKGLFGPL</sequence>
<organism evidence="6 7">
    <name type="scientific">Colletotrichum gloeosporioides</name>
    <name type="common">Anthracnose fungus</name>
    <name type="synonym">Glomerella cingulata</name>
    <dbReference type="NCBI Taxonomy" id="474922"/>
    <lineage>
        <taxon>Eukaryota</taxon>
        <taxon>Fungi</taxon>
        <taxon>Dikarya</taxon>
        <taxon>Ascomycota</taxon>
        <taxon>Pezizomycotina</taxon>
        <taxon>Sordariomycetes</taxon>
        <taxon>Hypocreomycetidae</taxon>
        <taxon>Glomerellales</taxon>
        <taxon>Glomerellaceae</taxon>
        <taxon>Colletotrichum</taxon>
        <taxon>Colletotrichum gloeosporioides species complex</taxon>
    </lineage>
</organism>
<keyword evidence="2 3" id="KW-0040">ANK repeat</keyword>
<accession>A0A8H4CRV8</accession>